<dbReference type="GO" id="GO:0003677">
    <property type="term" value="F:DNA binding"/>
    <property type="evidence" value="ECO:0007669"/>
    <property type="project" value="UniProtKB-KW"/>
</dbReference>
<evidence type="ECO:0000259" key="5">
    <source>
        <dbReference type="PROSITE" id="PS50110"/>
    </source>
</evidence>
<dbReference type="InterPro" id="IPR000792">
    <property type="entry name" value="Tscrpt_reg_LuxR_C"/>
</dbReference>
<keyword evidence="2" id="KW-0238">DNA-binding</keyword>
<dbReference type="PROSITE" id="PS50043">
    <property type="entry name" value="HTH_LUXR_2"/>
    <property type="match status" value="1"/>
</dbReference>
<dbReference type="STRING" id="478744.SAMN05444359_11459"/>
<dbReference type="SMART" id="SM00421">
    <property type="entry name" value="HTH_LUXR"/>
    <property type="match status" value="1"/>
</dbReference>
<feature type="domain" description="Response regulatory" evidence="5">
    <location>
        <begin position="4"/>
        <end position="120"/>
    </location>
</feature>
<sequence length="219" mass="24056">MPIKIVLVDDHALVRDGIKSLLEDETDLLVTGEASDGEEALEVVALLKPDLIIMDIRMPRLDGIAAVRALKSRGNNTPCLMLSMHDSEEYVLQSIKAGAHGYLLKDASRDEFLKAIHTIDGGERYFSGDLSHILLRQIIGNKGGGTTETTASPTPQVNVTRRQQEILKLIPAGYTNQEIADQLGLSRRTVETHRYKMMDALGVNNKADLIRKAKGMGLI</sequence>
<dbReference type="GO" id="GO:0006355">
    <property type="term" value="P:regulation of DNA-templated transcription"/>
    <property type="evidence" value="ECO:0007669"/>
    <property type="project" value="InterPro"/>
</dbReference>
<dbReference type="GO" id="GO:0000160">
    <property type="term" value="P:phosphorelay signal transduction system"/>
    <property type="evidence" value="ECO:0007669"/>
    <property type="project" value="InterPro"/>
</dbReference>
<gene>
    <name evidence="6" type="ORF">SAMN05444359_11459</name>
</gene>
<dbReference type="EMBL" id="FOFB01000014">
    <property type="protein sequence ID" value="SEQ70123.1"/>
    <property type="molecule type" value="Genomic_DNA"/>
</dbReference>
<evidence type="ECO:0000256" key="2">
    <source>
        <dbReference type="ARBA" id="ARBA00023125"/>
    </source>
</evidence>
<dbReference type="Proteomes" id="UP000199021">
    <property type="component" value="Unassembled WGS sequence"/>
</dbReference>
<feature type="domain" description="HTH luxR-type" evidence="4">
    <location>
        <begin position="152"/>
        <end position="217"/>
    </location>
</feature>
<dbReference type="FunCoup" id="A0A1H9I6D0">
    <property type="interactions" value="336"/>
</dbReference>
<evidence type="ECO:0000256" key="3">
    <source>
        <dbReference type="PROSITE-ProRule" id="PRU00169"/>
    </source>
</evidence>
<dbReference type="SUPFAM" id="SSF52172">
    <property type="entry name" value="CheY-like"/>
    <property type="match status" value="1"/>
</dbReference>
<evidence type="ECO:0000259" key="4">
    <source>
        <dbReference type="PROSITE" id="PS50043"/>
    </source>
</evidence>
<dbReference type="PANTHER" id="PTHR43214">
    <property type="entry name" value="TWO-COMPONENT RESPONSE REGULATOR"/>
    <property type="match status" value="1"/>
</dbReference>
<keyword evidence="7" id="KW-1185">Reference proteome</keyword>
<evidence type="ECO:0000256" key="1">
    <source>
        <dbReference type="ARBA" id="ARBA00022553"/>
    </source>
</evidence>
<dbReference type="Pfam" id="PF00196">
    <property type="entry name" value="GerE"/>
    <property type="match status" value="1"/>
</dbReference>
<dbReference type="InterPro" id="IPR016032">
    <property type="entry name" value="Sig_transdc_resp-reg_C-effctor"/>
</dbReference>
<dbReference type="CDD" id="cd06170">
    <property type="entry name" value="LuxR_C_like"/>
    <property type="match status" value="1"/>
</dbReference>
<dbReference type="Pfam" id="PF00072">
    <property type="entry name" value="Response_reg"/>
    <property type="match status" value="1"/>
</dbReference>
<dbReference type="SMART" id="SM00448">
    <property type="entry name" value="REC"/>
    <property type="match status" value="1"/>
</dbReference>
<dbReference type="InterPro" id="IPR011006">
    <property type="entry name" value="CheY-like_superfamily"/>
</dbReference>
<proteinExistence type="predicted"/>
<dbReference type="CDD" id="cd17535">
    <property type="entry name" value="REC_NarL-like"/>
    <property type="match status" value="1"/>
</dbReference>
<reference evidence="7" key="1">
    <citation type="submission" date="2016-10" db="EMBL/GenBank/DDBJ databases">
        <authorList>
            <person name="Varghese N."/>
            <person name="Submissions S."/>
        </authorList>
    </citation>
    <scope>NUCLEOTIDE SEQUENCE [LARGE SCALE GENOMIC DNA]</scope>
    <source>
        <strain evidence="7">DSM 24740</strain>
    </source>
</reference>
<dbReference type="RefSeq" id="WP_090169326.1">
    <property type="nucleotide sequence ID" value="NZ_FOFB01000014.1"/>
</dbReference>
<protein>
    <submittedName>
        <fullName evidence="6">Two component transcriptional regulator, LuxR family</fullName>
    </submittedName>
</protein>
<dbReference type="PROSITE" id="PS50110">
    <property type="entry name" value="RESPONSE_REGULATORY"/>
    <property type="match status" value="1"/>
</dbReference>
<accession>A0A1H9I6D0</accession>
<dbReference type="AlphaFoldDB" id="A0A1H9I6D0"/>
<keyword evidence="1 3" id="KW-0597">Phosphoprotein</keyword>
<dbReference type="InterPro" id="IPR039420">
    <property type="entry name" value="WalR-like"/>
</dbReference>
<evidence type="ECO:0000313" key="7">
    <source>
        <dbReference type="Proteomes" id="UP000199021"/>
    </source>
</evidence>
<dbReference type="InterPro" id="IPR001789">
    <property type="entry name" value="Sig_transdc_resp-reg_receiver"/>
</dbReference>
<dbReference type="Gene3D" id="3.40.50.2300">
    <property type="match status" value="1"/>
</dbReference>
<dbReference type="SUPFAM" id="SSF46894">
    <property type="entry name" value="C-terminal effector domain of the bipartite response regulators"/>
    <property type="match status" value="1"/>
</dbReference>
<feature type="modified residue" description="4-aspartylphosphate" evidence="3">
    <location>
        <position position="55"/>
    </location>
</feature>
<name>A0A1H9I6D0_9BACT</name>
<evidence type="ECO:0000313" key="6">
    <source>
        <dbReference type="EMBL" id="SEQ70123.1"/>
    </source>
</evidence>
<dbReference type="PANTHER" id="PTHR43214:SF43">
    <property type="entry name" value="TWO-COMPONENT RESPONSE REGULATOR"/>
    <property type="match status" value="1"/>
</dbReference>
<organism evidence="6 7">
    <name type="scientific">Neolewinella agarilytica</name>
    <dbReference type="NCBI Taxonomy" id="478744"/>
    <lineage>
        <taxon>Bacteria</taxon>
        <taxon>Pseudomonadati</taxon>
        <taxon>Bacteroidota</taxon>
        <taxon>Saprospiria</taxon>
        <taxon>Saprospirales</taxon>
        <taxon>Lewinellaceae</taxon>
        <taxon>Neolewinella</taxon>
    </lineage>
</organism>
<dbReference type="InterPro" id="IPR058245">
    <property type="entry name" value="NreC/VraR/RcsB-like_REC"/>
</dbReference>
<dbReference type="OrthoDB" id="9795108at2"/>
<dbReference type="InParanoid" id="A0A1H9I6D0"/>
<dbReference type="PRINTS" id="PR00038">
    <property type="entry name" value="HTHLUXR"/>
</dbReference>